<dbReference type="InterPro" id="IPR011992">
    <property type="entry name" value="EF-hand-dom_pair"/>
</dbReference>
<dbReference type="InterPro" id="IPR002048">
    <property type="entry name" value="EF_hand_dom"/>
</dbReference>
<dbReference type="Gene3D" id="1.10.238.10">
    <property type="entry name" value="EF-hand"/>
    <property type="match status" value="1"/>
</dbReference>
<keyword evidence="6" id="KW-1185">Reference proteome</keyword>
<dbReference type="EMBL" id="CAJZBQ010000064">
    <property type="protein sequence ID" value="CAG9336271.1"/>
    <property type="molecule type" value="Genomic_DNA"/>
</dbReference>
<proteinExistence type="predicted"/>
<dbReference type="AlphaFoldDB" id="A0AAU9KFZ6"/>
<evidence type="ECO:0000256" key="2">
    <source>
        <dbReference type="ARBA" id="ARBA00022837"/>
    </source>
</evidence>
<organism evidence="5 6">
    <name type="scientific">Blepharisma stoltei</name>
    <dbReference type="NCBI Taxonomy" id="1481888"/>
    <lineage>
        <taxon>Eukaryota</taxon>
        <taxon>Sar</taxon>
        <taxon>Alveolata</taxon>
        <taxon>Ciliophora</taxon>
        <taxon>Postciliodesmatophora</taxon>
        <taxon>Heterotrichea</taxon>
        <taxon>Heterotrichida</taxon>
        <taxon>Blepharismidae</taxon>
        <taxon>Blepharisma</taxon>
    </lineage>
</organism>
<name>A0AAU9KFZ6_9CILI</name>
<dbReference type="PROSITE" id="PS00018">
    <property type="entry name" value="EF_HAND_1"/>
    <property type="match status" value="1"/>
</dbReference>
<dbReference type="Gene3D" id="1.10.238.220">
    <property type="match status" value="1"/>
</dbReference>
<dbReference type="Pfam" id="PF17958">
    <property type="entry name" value="EF-hand_13"/>
    <property type="match status" value="1"/>
</dbReference>
<dbReference type="PANTHER" id="PTHR14095">
    <property type="entry name" value="PHOSPHATASE 2A REGULATORY SUBUNIT-RELATED"/>
    <property type="match status" value="1"/>
</dbReference>
<feature type="compositionally biased region" description="Polar residues" evidence="3">
    <location>
        <begin position="49"/>
        <end position="59"/>
    </location>
</feature>
<dbReference type="FunFam" id="1.10.238.220:FF:000003">
    <property type="entry name" value="Phosphoprotein phosphatase 2A regulatory subunit"/>
    <property type="match status" value="1"/>
</dbReference>
<reference evidence="5" key="1">
    <citation type="submission" date="2021-09" db="EMBL/GenBank/DDBJ databases">
        <authorList>
            <consortium name="AG Swart"/>
            <person name="Singh M."/>
            <person name="Singh A."/>
            <person name="Seah K."/>
            <person name="Emmerich C."/>
        </authorList>
    </citation>
    <scope>NUCLEOTIDE SEQUENCE</scope>
    <source>
        <strain evidence="5">ATCC30299</strain>
    </source>
</reference>
<dbReference type="CDD" id="cd21504">
    <property type="entry name" value="PPP2R3A_B-like"/>
    <property type="match status" value="1"/>
</dbReference>
<dbReference type="GO" id="GO:0005509">
    <property type="term" value="F:calcium ion binding"/>
    <property type="evidence" value="ECO:0007669"/>
    <property type="project" value="InterPro"/>
</dbReference>
<dbReference type="PANTHER" id="PTHR14095:SF0">
    <property type="entry name" value="MIP22305P"/>
    <property type="match status" value="1"/>
</dbReference>
<feature type="region of interest" description="Disordered" evidence="3">
    <location>
        <begin position="47"/>
        <end position="87"/>
    </location>
</feature>
<feature type="compositionally biased region" description="Low complexity" evidence="3">
    <location>
        <begin position="61"/>
        <end position="87"/>
    </location>
</feature>
<evidence type="ECO:0000313" key="6">
    <source>
        <dbReference type="Proteomes" id="UP001162131"/>
    </source>
</evidence>
<feature type="compositionally biased region" description="Acidic residues" evidence="3">
    <location>
        <begin position="514"/>
        <end position="526"/>
    </location>
</feature>
<feature type="compositionally biased region" description="Pro residues" evidence="3">
    <location>
        <begin position="112"/>
        <end position="121"/>
    </location>
</feature>
<evidence type="ECO:0000256" key="1">
    <source>
        <dbReference type="ARBA" id="ARBA00022723"/>
    </source>
</evidence>
<sequence>MEAFSAYKESVRYELAKKKLDENFLRWLSIPATTQLIHKLIEESGRPLSESQTHPSPIFQNRISTTNSPSISSPKRSSLAPPLSPSASYKLSSTHAVSLPPDGLHITSNPQQPKPEPPVPVRPAIPQFYFPKGKPIDVEKSDADMKAIQQAFIKESLKLHEFVNVVKDVCGLPKVLVNKVFVMVAGEGRDSVTKQMFLKFWKAEFEGKKPIQRLFATLKKPQNNYFERDDFKPLMRILMDTHPGLDFLKATPEFQDRYADTVVERIFYVIDTNDDGKITLRELKRSNLLEIMQSLDEEEDINKIKDYFSYEHFYVLYCKFWEIDTDHDFYIDKEDFSRYDGHTLSRKAIDRIFEQIPRKFKSDIPEKMNYEDFIWFMINEEDKTSIRSLEYWFKVVDIDQNCIITAYEMEYFYEEQLHRLEYLNQEAVPFKDVLCQMADMIKPKVENQFKIEDFKAQKQISGVFFNCLLNLNKFVNYEQRDPFTIKHEQTENPNFTDWDRYALAEYVRLAMEEENAESSEVLDEVWDSDHEDAS</sequence>
<feature type="region of interest" description="Disordered" evidence="3">
    <location>
        <begin position="100"/>
        <end position="121"/>
    </location>
</feature>
<dbReference type="InterPro" id="IPR041534">
    <property type="entry name" value="EF-hand_13"/>
</dbReference>
<feature type="domain" description="EF-hand" evidence="4">
    <location>
        <begin position="258"/>
        <end position="293"/>
    </location>
</feature>
<dbReference type="PROSITE" id="PS50222">
    <property type="entry name" value="EF_HAND_2"/>
    <property type="match status" value="2"/>
</dbReference>
<feature type="domain" description="EF-hand" evidence="4">
    <location>
        <begin position="384"/>
        <end position="419"/>
    </location>
</feature>
<accession>A0AAU9KFZ6</accession>
<comment type="caution">
    <text evidence="5">The sequence shown here is derived from an EMBL/GenBank/DDBJ whole genome shotgun (WGS) entry which is preliminary data.</text>
</comment>
<gene>
    <name evidence="5" type="ORF">BSTOLATCC_MIC66151</name>
</gene>
<dbReference type="GO" id="GO:0000159">
    <property type="term" value="C:protein phosphatase type 2A complex"/>
    <property type="evidence" value="ECO:0007669"/>
    <property type="project" value="TreeGrafter"/>
</dbReference>
<dbReference type="Gene3D" id="1.10.238.230">
    <property type="match status" value="1"/>
</dbReference>
<dbReference type="GO" id="GO:0019888">
    <property type="term" value="F:protein phosphatase regulator activity"/>
    <property type="evidence" value="ECO:0007669"/>
    <property type="project" value="TreeGrafter"/>
</dbReference>
<evidence type="ECO:0000259" key="4">
    <source>
        <dbReference type="PROSITE" id="PS50222"/>
    </source>
</evidence>
<protein>
    <recommendedName>
        <fullName evidence="4">EF-hand domain-containing protein</fullName>
    </recommendedName>
</protein>
<dbReference type="Proteomes" id="UP001162131">
    <property type="component" value="Unassembled WGS sequence"/>
</dbReference>
<evidence type="ECO:0000313" key="5">
    <source>
        <dbReference type="EMBL" id="CAG9336271.1"/>
    </source>
</evidence>
<dbReference type="FunFam" id="1.10.238.10:FF:000025">
    <property type="entry name" value="serine/threonine-protein phosphatase 2A regulatory subunit B'' subunit alpha"/>
    <property type="match status" value="1"/>
</dbReference>
<dbReference type="InterPro" id="IPR018247">
    <property type="entry name" value="EF_Hand_1_Ca_BS"/>
</dbReference>
<keyword evidence="2" id="KW-0106">Calcium</keyword>
<feature type="region of interest" description="Disordered" evidence="3">
    <location>
        <begin position="514"/>
        <end position="534"/>
    </location>
</feature>
<dbReference type="SUPFAM" id="SSF47473">
    <property type="entry name" value="EF-hand"/>
    <property type="match status" value="2"/>
</dbReference>
<evidence type="ECO:0000256" key="3">
    <source>
        <dbReference type="SAM" id="MobiDB-lite"/>
    </source>
</evidence>
<keyword evidence="1" id="KW-0479">Metal-binding</keyword>